<feature type="signal peptide" evidence="1">
    <location>
        <begin position="1"/>
        <end position="21"/>
    </location>
</feature>
<dbReference type="EMBL" id="BJYS01000016">
    <property type="protein sequence ID" value="GEO04682.1"/>
    <property type="molecule type" value="Genomic_DNA"/>
</dbReference>
<dbReference type="Pfam" id="PF00756">
    <property type="entry name" value="Esterase"/>
    <property type="match status" value="1"/>
</dbReference>
<dbReference type="RefSeq" id="WP_146897943.1">
    <property type="nucleotide sequence ID" value="NZ_BJYS01000016.1"/>
</dbReference>
<keyword evidence="1" id="KW-0732">Signal</keyword>
<accession>A0A512AY83</accession>
<dbReference type="Proteomes" id="UP000321532">
    <property type="component" value="Unassembled WGS sequence"/>
</dbReference>
<dbReference type="OrthoDB" id="9803578at2"/>
<evidence type="ECO:0008006" key="4">
    <source>
        <dbReference type="Google" id="ProtNLM"/>
    </source>
</evidence>
<dbReference type="InterPro" id="IPR000801">
    <property type="entry name" value="Esterase-like"/>
</dbReference>
<gene>
    <name evidence="2" type="ORF">AAE02nite_23460</name>
</gene>
<dbReference type="PANTHER" id="PTHR48098:SF1">
    <property type="entry name" value="DIACYLGLYCEROL ACYLTRANSFERASE_MYCOLYLTRANSFERASE AG85A"/>
    <property type="match status" value="1"/>
</dbReference>
<name>A0A512AY83_9BACT</name>
<keyword evidence="3" id="KW-1185">Reference proteome</keyword>
<proteinExistence type="predicted"/>
<comment type="caution">
    <text evidence="2">The sequence shown here is derived from an EMBL/GenBank/DDBJ whole genome shotgun (WGS) entry which is preliminary data.</text>
</comment>
<evidence type="ECO:0000256" key="1">
    <source>
        <dbReference type="SAM" id="SignalP"/>
    </source>
</evidence>
<dbReference type="PANTHER" id="PTHR48098">
    <property type="entry name" value="ENTEROCHELIN ESTERASE-RELATED"/>
    <property type="match status" value="1"/>
</dbReference>
<evidence type="ECO:0000313" key="3">
    <source>
        <dbReference type="Proteomes" id="UP000321532"/>
    </source>
</evidence>
<dbReference type="SUPFAM" id="SSF53474">
    <property type="entry name" value="alpha/beta-Hydrolases"/>
    <property type="match status" value="1"/>
</dbReference>
<dbReference type="GO" id="GO:0016747">
    <property type="term" value="F:acyltransferase activity, transferring groups other than amino-acyl groups"/>
    <property type="evidence" value="ECO:0007669"/>
    <property type="project" value="TreeGrafter"/>
</dbReference>
<protein>
    <recommendedName>
        <fullName evidence="4">Esterase</fullName>
    </recommendedName>
</protein>
<sequence>MKFRRLFLLGLLGSLGISAFAAKVDSLDIPSAAMNKTYKAAVVLPNAYAKSKAAFPVLYLLHGGGGRFSDWLRLTPDKQLLHKLADQYNVIIVSPEGERLGGYLDSPVRKDNLFETYITQEVLTKIDNTYRTIRDRKGRVITGLSMGGHGALYLATRHPELYCAAGSMSGALDLDPANWNISPEFSQQIKPGFERILGPLGAMPNHYAAHSVVNMADKMKANNLKIIIDCGVDDFLLEPNRELHRRLVYNKTPHDYTERPGGHTWDYWENSLPYHVLFFSKILQANGVANLQAQKIR</sequence>
<dbReference type="AlphaFoldDB" id="A0A512AY83"/>
<dbReference type="InterPro" id="IPR029058">
    <property type="entry name" value="AB_hydrolase_fold"/>
</dbReference>
<evidence type="ECO:0000313" key="2">
    <source>
        <dbReference type="EMBL" id="GEO04682.1"/>
    </source>
</evidence>
<dbReference type="InterPro" id="IPR050583">
    <property type="entry name" value="Mycobacterial_A85_antigen"/>
</dbReference>
<reference evidence="2 3" key="1">
    <citation type="submission" date="2019-07" db="EMBL/GenBank/DDBJ databases">
        <title>Whole genome shotgun sequence of Adhaeribacter aerolatus NBRC 106133.</title>
        <authorList>
            <person name="Hosoyama A."/>
            <person name="Uohara A."/>
            <person name="Ohji S."/>
            <person name="Ichikawa N."/>
        </authorList>
    </citation>
    <scope>NUCLEOTIDE SEQUENCE [LARGE SCALE GENOMIC DNA]</scope>
    <source>
        <strain evidence="2 3">NBRC 106133</strain>
    </source>
</reference>
<dbReference type="Gene3D" id="3.40.50.1820">
    <property type="entry name" value="alpha/beta hydrolase"/>
    <property type="match status" value="1"/>
</dbReference>
<organism evidence="2 3">
    <name type="scientific">Adhaeribacter aerolatus</name>
    <dbReference type="NCBI Taxonomy" id="670289"/>
    <lineage>
        <taxon>Bacteria</taxon>
        <taxon>Pseudomonadati</taxon>
        <taxon>Bacteroidota</taxon>
        <taxon>Cytophagia</taxon>
        <taxon>Cytophagales</taxon>
        <taxon>Hymenobacteraceae</taxon>
        <taxon>Adhaeribacter</taxon>
    </lineage>
</organism>
<feature type="chain" id="PRO_5022091668" description="Esterase" evidence="1">
    <location>
        <begin position="22"/>
        <end position="297"/>
    </location>
</feature>